<dbReference type="RefSeq" id="WP_345354773.1">
    <property type="nucleotide sequence ID" value="NZ_BAABHJ010000008.1"/>
</dbReference>
<keyword evidence="6" id="KW-1185">Reference proteome</keyword>
<proteinExistence type="inferred from homology"/>
<dbReference type="EMBL" id="BAABHJ010000008">
    <property type="protein sequence ID" value="GAA4608849.1"/>
    <property type="molecule type" value="Genomic_DNA"/>
</dbReference>
<dbReference type="Proteomes" id="UP001500212">
    <property type="component" value="Unassembled WGS sequence"/>
</dbReference>
<evidence type="ECO:0000256" key="2">
    <source>
        <dbReference type="ARBA" id="ARBA00023315"/>
    </source>
</evidence>
<feature type="domain" description="N-acetyltransferase" evidence="4">
    <location>
        <begin position="9"/>
        <end position="170"/>
    </location>
</feature>
<protein>
    <submittedName>
        <fullName evidence="5">GNAT family N-acetyltransferase</fullName>
    </submittedName>
</protein>
<keyword evidence="2" id="KW-0012">Acyltransferase</keyword>
<dbReference type="Gene3D" id="3.40.630.30">
    <property type="match status" value="1"/>
</dbReference>
<keyword evidence="1" id="KW-0808">Transferase</keyword>
<reference evidence="6" key="1">
    <citation type="journal article" date="2019" name="Int. J. Syst. Evol. Microbiol.">
        <title>The Global Catalogue of Microorganisms (GCM) 10K type strain sequencing project: providing services to taxonomists for standard genome sequencing and annotation.</title>
        <authorList>
            <consortium name="The Broad Institute Genomics Platform"/>
            <consortium name="The Broad Institute Genome Sequencing Center for Infectious Disease"/>
            <person name="Wu L."/>
            <person name="Ma J."/>
        </authorList>
    </citation>
    <scope>NUCLEOTIDE SEQUENCE [LARGE SCALE GENOMIC DNA]</scope>
    <source>
        <strain evidence="6">JCM 17938</strain>
    </source>
</reference>
<name>A0ABP8TI81_9ACTN</name>
<evidence type="ECO:0000256" key="3">
    <source>
        <dbReference type="ARBA" id="ARBA00038502"/>
    </source>
</evidence>
<dbReference type="SUPFAM" id="SSF55729">
    <property type="entry name" value="Acyl-CoA N-acyltransferases (Nat)"/>
    <property type="match status" value="1"/>
</dbReference>
<comment type="similarity">
    <text evidence="3">Belongs to the acetyltransferase family. RimJ subfamily.</text>
</comment>
<organism evidence="5 6">
    <name type="scientific">Actinoallomurus liliacearum</name>
    <dbReference type="NCBI Taxonomy" id="1080073"/>
    <lineage>
        <taxon>Bacteria</taxon>
        <taxon>Bacillati</taxon>
        <taxon>Actinomycetota</taxon>
        <taxon>Actinomycetes</taxon>
        <taxon>Streptosporangiales</taxon>
        <taxon>Thermomonosporaceae</taxon>
        <taxon>Actinoallomurus</taxon>
    </lineage>
</organism>
<comment type="caution">
    <text evidence="5">The sequence shown here is derived from an EMBL/GenBank/DDBJ whole genome shotgun (WGS) entry which is preliminary data.</text>
</comment>
<evidence type="ECO:0000256" key="1">
    <source>
        <dbReference type="ARBA" id="ARBA00022679"/>
    </source>
</evidence>
<dbReference type="InterPro" id="IPR000182">
    <property type="entry name" value="GNAT_dom"/>
</dbReference>
<dbReference type="InterPro" id="IPR016181">
    <property type="entry name" value="Acyl_CoA_acyltransferase"/>
</dbReference>
<dbReference type="InterPro" id="IPR051531">
    <property type="entry name" value="N-acetyltransferase"/>
</dbReference>
<gene>
    <name evidence="5" type="ORF">GCM10023195_35110</name>
</gene>
<sequence>MTTPADANVRIEPWAEGDLDLLRRINAPEMMEHLGGPESEEKILARHQRYLKPGDHDSEAMFRVVALPEEEAVGNIGYWEREWRGETVYETGWSILPEFSGRGLATAAGRLVVERARAERRHRFLHAYPSVDHPASNAICRKLGFTLLGACDFEYPPGHLMRCNDWRLEL</sequence>
<evidence type="ECO:0000259" key="4">
    <source>
        <dbReference type="PROSITE" id="PS51186"/>
    </source>
</evidence>
<accession>A0ABP8TI81</accession>
<dbReference type="PANTHER" id="PTHR43792">
    <property type="entry name" value="GNAT FAMILY, PUTATIVE (AFU_ORTHOLOGUE AFUA_3G00765)-RELATED-RELATED"/>
    <property type="match status" value="1"/>
</dbReference>
<dbReference type="PROSITE" id="PS51186">
    <property type="entry name" value="GNAT"/>
    <property type="match status" value="1"/>
</dbReference>
<dbReference type="Pfam" id="PF13302">
    <property type="entry name" value="Acetyltransf_3"/>
    <property type="match status" value="1"/>
</dbReference>
<evidence type="ECO:0000313" key="5">
    <source>
        <dbReference type="EMBL" id="GAA4608849.1"/>
    </source>
</evidence>
<dbReference type="PANTHER" id="PTHR43792:SF8">
    <property type="entry name" value="[RIBOSOMAL PROTEIN US5]-ALANINE N-ACETYLTRANSFERASE"/>
    <property type="match status" value="1"/>
</dbReference>
<evidence type="ECO:0000313" key="6">
    <source>
        <dbReference type="Proteomes" id="UP001500212"/>
    </source>
</evidence>